<dbReference type="KEGG" id="mcha:111007407"/>
<evidence type="ECO:0000256" key="5">
    <source>
        <dbReference type="ARBA" id="ARBA00023242"/>
    </source>
</evidence>
<feature type="compositionally biased region" description="Polar residues" evidence="6">
    <location>
        <begin position="323"/>
        <end position="335"/>
    </location>
</feature>
<dbReference type="OrthoDB" id="118550at2759"/>
<sequence length="562" mass="62844">MDTSQREPSYRRVPDEPELDLYTIPSHSSWFSWDEIHETEKSALKDFFDGSSISRTPRIYKEYRDFIINKYREEPSSRLTFTEVRKSLVGDVNLLHKVFVFLETWGLINFGATSDGDNLAEVEDGESSTIKIEEGVPNGIRVGAMPNSVKPISAPPVMEDSALVNGIGFRLPPLASYSDVFSDLLKQKNFVCGNCGQHCDSRYHQCAKDGYLICVNCFNNGNYGEQRHLEDFELKSNEPIEDNGNTGAVWTEAETLLLLESVLKHGDDWELVAQNIQTKTKLDCILKLLELPYGNFMLCVEAQRNDVNGPSNNVSSEKESRLSPPNNQETVGSEDQCTKDMNEDDDDKNQNQGPSKRQCIAAVPDTSSSLMTQVALMSSMVGPHIMAAAATASVTALRDENLYPKETFDGEEFFAPNGFCPAASATSNHEAERILNNEDPLAKERPAQSGDTMSVDKDDIPLILRIRAAIATALGAAAAHAKLLADQEEREIEYLLAIMMETQMKKLQRKIKHFEDLELIMEAEYPVIEELEDKLLTERVSVLQSAFNLGISRWKDHPSVRS</sequence>
<dbReference type="Pfam" id="PF00249">
    <property type="entry name" value="Myb_DNA-binding"/>
    <property type="match status" value="1"/>
</dbReference>
<keyword evidence="4" id="KW-0804">Transcription</keyword>
<dbReference type="PANTHER" id="PTHR12802">
    <property type="entry name" value="SWI/SNF COMPLEX-RELATED"/>
    <property type="match status" value="1"/>
</dbReference>
<dbReference type="Gene3D" id="1.10.10.10">
    <property type="entry name" value="Winged helix-like DNA-binding domain superfamily/Winged helix DNA-binding domain"/>
    <property type="match status" value="1"/>
</dbReference>
<dbReference type="Pfam" id="PF04433">
    <property type="entry name" value="SWIRM"/>
    <property type="match status" value="1"/>
</dbReference>
<dbReference type="InterPro" id="IPR036388">
    <property type="entry name" value="WH-like_DNA-bd_sf"/>
</dbReference>
<accession>A0A6J1C0T0</accession>
<evidence type="ECO:0000313" key="11">
    <source>
        <dbReference type="RefSeq" id="XP_022135451.1"/>
    </source>
</evidence>
<name>A0A6J1C0T0_MOMCH</name>
<dbReference type="InterPro" id="IPR001005">
    <property type="entry name" value="SANT/Myb"/>
</dbReference>
<dbReference type="GO" id="GO:0005634">
    <property type="term" value="C:nucleus"/>
    <property type="evidence" value="ECO:0007669"/>
    <property type="project" value="UniProtKB-ARBA"/>
</dbReference>
<dbReference type="SUPFAM" id="SSF46689">
    <property type="entry name" value="Homeodomain-like"/>
    <property type="match status" value="2"/>
</dbReference>
<keyword evidence="5" id="KW-0539">Nucleus</keyword>
<organism evidence="10 11">
    <name type="scientific">Momordica charantia</name>
    <name type="common">Bitter gourd</name>
    <name type="synonym">Balsam pear</name>
    <dbReference type="NCBI Taxonomy" id="3673"/>
    <lineage>
        <taxon>Eukaryota</taxon>
        <taxon>Viridiplantae</taxon>
        <taxon>Streptophyta</taxon>
        <taxon>Embryophyta</taxon>
        <taxon>Tracheophyta</taxon>
        <taxon>Spermatophyta</taxon>
        <taxon>Magnoliopsida</taxon>
        <taxon>eudicotyledons</taxon>
        <taxon>Gunneridae</taxon>
        <taxon>Pentapetalae</taxon>
        <taxon>rosids</taxon>
        <taxon>fabids</taxon>
        <taxon>Cucurbitales</taxon>
        <taxon>Cucurbitaceae</taxon>
        <taxon>Momordiceae</taxon>
        <taxon>Momordica</taxon>
    </lineage>
</organism>
<dbReference type="InterPro" id="IPR032451">
    <property type="entry name" value="SMARCC_C"/>
</dbReference>
<evidence type="ECO:0000259" key="8">
    <source>
        <dbReference type="PROSITE" id="PS50934"/>
    </source>
</evidence>
<dbReference type="InterPro" id="IPR009057">
    <property type="entry name" value="Homeodomain-like_sf"/>
</dbReference>
<evidence type="ECO:0000256" key="2">
    <source>
        <dbReference type="ARBA" id="ARBA00023015"/>
    </source>
</evidence>
<dbReference type="GO" id="GO:0003677">
    <property type="term" value="F:DNA binding"/>
    <property type="evidence" value="ECO:0007669"/>
    <property type="project" value="UniProtKB-KW"/>
</dbReference>
<dbReference type="AlphaFoldDB" id="A0A6J1C0T0"/>
<dbReference type="PROSITE" id="PS50090">
    <property type="entry name" value="MYB_LIKE"/>
    <property type="match status" value="1"/>
</dbReference>
<evidence type="ECO:0000256" key="6">
    <source>
        <dbReference type="SAM" id="MobiDB-lite"/>
    </source>
</evidence>
<evidence type="ECO:0000259" key="9">
    <source>
        <dbReference type="PROSITE" id="PS51293"/>
    </source>
</evidence>
<evidence type="ECO:0000256" key="1">
    <source>
        <dbReference type="ARBA" id="ARBA00022473"/>
    </source>
</evidence>
<dbReference type="PROSITE" id="PS51293">
    <property type="entry name" value="SANT"/>
    <property type="match status" value="1"/>
</dbReference>
<dbReference type="Gene3D" id="1.10.10.60">
    <property type="entry name" value="Homeodomain-like"/>
    <property type="match status" value="1"/>
</dbReference>
<dbReference type="InterPro" id="IPR007526">
    <property type="entry name" value="SWIRM"/>
</dbReference>
<dbReference type="Proteomes" id="UP000504603">
    <property type="component" value="Unplaced"/>
</dbReference>
<keyword evidence="3" id="KW-0238">DNA-binding</keyword>
<proteinExistence type="predicted"/>
<evidence type="ECO:0000256" key="3">
    <source>
        <dbReference type="ARBA" id="ARBA00023125"/>
    </source>
</evidence>
<feature type="domain" description="SANT" evidence="9">
    <location>
        <begin position="245"/>
        <end position="296"/>
    </location>
</feature>
<keyword evidence="2" id="KW-0805">Transcription regulation</keyword>
<dbReference type="PANTHER" id="PTHR12802:SF140">
    <property type="entry name" value="SWI_SNF COMPLEX SUBUNIT SWI3A"/>
    <property type="match status" value="1"/>
</dbReference>
<feature type="domain" description="Myb-like" evidence="7">
    <location>
        <begin position="250"/>
        <end position="284"/>
    </location>
</feature>
<evidence type="ECO:0000313" key="10">
    <source>
        <dbReference type="Proteomes" id="UP000504603"/>
    </source>
</evidence>
<keyword evidence="1" id="KW-0217">Developmental protein</keyword>
<keyword evidence="10" id="KW-1185">Reference proteome</keyword>
<dbReference type="RefSeq" id="XP_022135451.1">
    <property type="nucleotide sequence ID" value="XM_022279759.1"/>
</dbReference>
<evidence type="ECO:0000256" key="4">
    <source>
        <dbReference type="ARBA" id="ARBA00023163"/>
    </source>
</evidence>
<evidence type="ECO:0000259" key="7">
    <source>
        <dbReference type="PROSITE" id="PS50090"/>
    </source>
</evidence>
<reference evidence="11" key="1">
    <citation type="submission" date="2025-08" db="UniProtKB">
        <authorList>
            <consortium name="RefSeq"/>
        </authorList>
    </citation>
    <scope>IDENTIFICATION</scope>
    <source>
        <strain evidence="11">OHB3-1</strain>
    </source>
</reference>
<dbReference type="GeneID" id="111007407"/>
<feature type="domain" description="SWIRM" evidence="8">
    <location>
        <begin position="22"/>
        <end position="119"/>
    </location>
</feature>
<gene>
    <name evidence="11" type="primary">LOC111007407</name>
</gene>
<feature type="region of interest" description="Disordered" evidence="6">
    <location>
        <begin position="309"/>
        <end position="364"/>
    </location>
</feature>
<dbReference type="InterPro" id="IPR017884">
    <property type="entry name" value="SANT_dom"/>
</dbReference>
<dbReference type="CDD" id="cd00167">
    <property type="entry name" value="SANT"/>
    <property type="match status" value="1"/>
</dbReference>
<protein>
    <submittedName>
        <fullName evidence="11">SWI/SNF complex subunit SWI3A</fullName>
    </submittedName>
</protein>
<dbReference type="FunFam" id="1.10.10.10:FF:000020">
    <property type="entry name" value="SWI/SNF complex subunit SMARCC2 isoform c"/>
    <property type="match status" value="1"/>
</dbReference>
<dbReference type="PROSITE" id="PS50934">
    <property type="entry name" value="SWIRM"/>
    <property type="match status" value="1"/>
</dbReference>
<dbReference type="SMART" id="SM00717">
    <property type="entry name" value="SANT"/>
    <property type="match status" value="1"/>
</dbReference>
<dbReference type="Pfam" id="PF16495">
    <property type="entry name" value="SWIRM-assoc_1"/>
    <property type="match status" value="1"/>
</dbReference>